<keyword evidence="1" id="KW-0472">Membrane</keyword>
<accession>A0A5B7ZTG1</accession>
<name>A0A5B7ZTG1_9GAMM</name>
<feature type="transmembrane region" description="Helical" evidence="1">
    <location>
        <begin position="104"/>
        <end position="124"/>
    </location>
</feature>
<keyword evidence="1" id="KW-0812">Transmembrane</keyword>
<feature type="transmembrane region" description="Helical" evidence="1">
    <location>
        <begin position="165"/>
        <end position="186"/>
    </location>
</feature>
<evidence type="ECO:0000313" key="3">
    <source>
        <dbReference type="Proteomes" id="UP000308149"/>
    </source>
</evidence>
<dbReference type="EMBL" id="CP040871">
    <property type="protein sequence ID" value="QDA58484.1"/>
    <property type="molecule type" value="Genomic_DNA"/>
</dbReference>
<sequence>MHVFAVLIAAYAILAYGFRPLGEFVGPEMRANFQAHQLGIYTHVFAATIALLLGPFQFIERLRRKRPRLHRISGRIYLGVGVGFGGLAGLYMASFAYGGPVAKLGFAGLASAWLYTGWQAYRAIRRGDVATHRRWIVRNFALTLAAVSLRILLPLSGISGIPFATAYPAVAWLCWIPNLLLAEWILAGQITPRFFSNSR</sequence>
<organism evidence="2 3">
    <name type="scientific">Thermomonas aquatica</name>
    <dbReference type="NCBI Taxonomy" id="2202149"/>
    <lineage>
        <taxon>Bacteria</taxon>
        <taxon>Pseudomonadati</taxon>
        <taxon>Pseudomonadota</taxon>
        <taxon>Gammaproteobacteria</taxon>
        <taxon>Lysobacterales</taxon>
        <taxon>Lysobacteraceae</taxon>
        <taxon>Thermomonas</taxon>
    </lineage>
</organism>
<protein>
    <submittedName>
        <fullName evidence="2">DUF2306 domain-containing protein</fullName>
    </submittedName>
</protein>
<dbReference type="Proteomes" id="UP000308149">
    <property type="component" value="Chromosome"/>
</dbReference>
<feature type="transmembrane region" description="Helical" evidence="1">
    <location>
        <begin position="76"/>
        <end position="98"/>
    </location>
</feature>
<dbReference type="KEGG" id="thes:FHQ07_07480"/>
<dbReference type="InterPro" id="IPR018750">
    <property type="entry name" value="DUF2306_membrane"/>
</dbReference>
<keyword evidence="1" id="KW-1133">Transmembrane helix</keyword>
<feature type="transmembrane region" description="Helical" evidence="1">
    <location>
        <begin position="136"/>
        <end position="153"/>
    </location>
</feature>
<reference evidence="2 3" key="1">
    <citation type="submission" date="2019-06" db="EMBL/GenBank/DDBJ databases">
        <title>Thermomonas aquatica sp. nov., isolated from an industrial wastewater treatment plant.</title>
        <authorList>
            <person name="Jeon J.H."/>
            <person name="Park D.-S."/>
        </authorList>
    </citation>
    <scope>NUCLEOTIDE SEQUENCE [LARGE SCALE GENOMIC DNA]</scope>
    <source>
        <strain evidence="2 3">SY21</strain>
    </source>
</reference>
<proteinExistence type="predicted"/>
<evidence type="ECO:0000256" key="1">
    <source>
        <dbReference type="SAM" id="Phobius"/>
    </source>
</evidence>
<dbReference type="Pfam" id="PF10067">
    <property type="entry name" value="DUF2306"/>
    <property type="match status" value="1"/>
</dbReference>
<gene>
    <name evidence="2" type="ORF">FHQ07_07480</name>
</gene>
<evidence type="ECO:0000313" key="2">
    <source>
        <dbReference type="EMBL" id="QDA58484.1"/>
    </source>
</evidence>
<keyword evidence="3" id="KW-1185">Reference proteome</keyword>
<feature type="transmembrane region" description="Helical" evidence="1">
    <location>
        <begin position="39"/>
        <end position="56"/>
    </location>
</feature>
<dbReference type="OrthoDB" id="8759010at2"/>
<dbReference type="AlphaFoldDB" id="A0A5B7ZTG1"/>